<keyword evidence="3" id="KW-1185">Reference proteome</keyword>
<feature type="region of interest" description="Disordered" evidence="1">
    <location>
        <begin position="83"/>
        <end position="119"/>
    </location>
</feature>
<reference evidence="2" key="1">
    <citation type="submission" date="2019-03" db="EMBL/GenBank/DDBJ databases">
        <title>WGS assembly of Setaria viridis.</title>
        <authorList>
            <person name="Huang P."/>
            <person name="Jenkins J."/>
            <person name="Grimwood J."/>
            <person name="Barry K."/>
            <person name="Healey A."/>
            <person name="Mamidi S."/>
            <person name="Sreedasyam A."/>
            <person name="Shu S."/>
            <person name="Feldman M."/>
            <person name="Wu J."/>
            <person name="Yu Y."/>
            <person name="Chen C."/>
            <person name="Johnson J."/>
            <person name="Rokhsar D."/>
            <person name="Baxter I."/>
            <person name="Schmutz J."/>
            <person name="Brutnell T."/>
            <person name="Kellogg E."/>
        </authorList>
    </citation>
    <scope>NUCLEOTIDE SEQUENCE [LARGE SCALE GENOMIC DNA]</scope>
</reference>
<evidence type="ECO:0000313" key="3">
    <source>
        <dbReference type="Proteomes" id="UP000298652"/>
    </source>
</evidence>
<evidence type="ECO:0000313" key="2">
    <source>
        <dbReference type="EMBL" id="TKW25737.1"/>
    </source>
</evidence>
<gene>
    <name evidence="2" type="ORF">SEVIR_3G137900v2</name>
</gene>
<protein>
    <submittedName>
        <fullName evidence="2">Uncharacterized protein</fullName>
    </submittedName>
</protein>
<dbReference type="AlphaFoldDB" id="A0A4U6VMT2"/>
<dbReference type="Gramene" id="TKW25737">
    <property type="protein sequence ID" value="TKW25737"/>
    <property type="gene ID" value="SEVIR_3G137900v2"/>
</dbReference>
<proteinExistence type="predicted"/>
<dbReference type="Proteomes" id="UP000298652">
    <property type="component" value="Chromosome 3"/>
</dbReference>
<sequence>MAMAACWMSAGGREAKLLKDASYNPCRSLVLVLVGTSGLWHGGGLAVRGGQSTRQRLSGAPIGTCVSATRLGSTWGVAKQPTDGGFGQCGGGPSSNSRHCRGGRPWPGEHVRPLQLAKS</sequence>
<organism evidence="2 3">
    <name type="scientific">Setaria viridis</name>
    <name type="common">Green bristlegrass</name>
    <name type="synonym">Setaria italica subsp. viridis</name>
    <dbReference type="NCBI Taxonomy" id="4556"/>
    <lineage>
        <taxon>Eukaryota</taxon>
        <taxon>Viridiplantae</taxon>
        <taxon>Streptophyta</taxon>
        <taxon>Embryophyta</taxon>
        <taxon>Tracheophyta</taxon>
        <taxon>Spermatophyta</taxon>
        <taxon>Magnoliopsida</taxon>
        <taxon>Liliopsida</taxon>
        <taxon>Poales</taxon>
        <taxon>Poaceae</taxon>
        <taxon>PACMAD clade</taxon>
        <taxon>Panicoideae</taxon>
        <taxon>Panicodae</taxon>
        <taxon>Paniceae</taxon>
        <taxon>Cenchrinae</taxon>
        <taxon>Setaria</taxon>
    </lineage>
</organism>
<evidence type="ECO:0000256" key="1">
    <source>
        <dbReference type="SAM" id="MobiDB-lite"/>
    </source>
</evidence>
<name>A0A4U6VMT2_SETVI</name>
<accession>A0A4U6VMT2</accession>
<feature type="compositionally biased region" description="Gly residues" evidence="1">
    <location>
        <begin position="84"/>
        <end position="93"/>
    </location>
</feature>
<dbReference type="EMBL" id="CM016554">
    <property type="protein sequence ID" value="TKW25737.1"/>
    <property type="molecule type" value="Genomic_DNA"/>
</dbReference>